<dbReference type="Gene3D" id="2.60.120.260">
    <property type="entry name" value="Galactose-binding domain-like"/>
    <property type="match status" value="2"/>
</dbReference>
<feature type="domain" description="Alpha-L-rhamnosidase six-hairpin glycosidase" evidence="6">
    <location>
        <begin position="459"/>
        <end position="803"/>
    </location>
</feature>
<dbReference type="Pfam" id="PF08531">
    <property type="entry name" value="Bac_rhamnosid_N"/>
    <property type="match status" value="1"/>
</dbReference>
<reference evidence="9" key="1">
    <citation type="journal article" date="2019" name="Int. J. Syst. Evol. Microbiol.">
        <title>The Global Catalogue of Microorganisms (GCM) 10K type strain sequencing project: providing services to taxonomists for standard genome sequencing and annotation.</title>
        <authorList>
            <consortium name="The Broad Institute Genomics Platform"/>
            <consortium name="The Broad Institute Genome Sequencing Center for Infectious Disease"/>
            <person name="Wu L."/>
            <person name="Ma J."/>
        </authorList>
    </citation>
    <scope>NUCLEOTIDE SEQUENCE [LARGE SCALE GENOMIC DNA]</scope>
    <source>
        <strain evidence="9">JCM 16544</strain>
    </source>
</reference>
<evidence type="ECO:0000259" key="7">
    <source>
        <dbReference type="Pfam" id="PF17390"/>
    </source>
</evidence>
<evidence type="ECO:0000313" key="8">
    <source>
        <dbReference type="EMBL" id="GAA3639864.1"/>
    </source>
</evidence>
<evidence type="ECO:0000256" key="3">
    <source>
        <dbReference type="ARBA" id="ARBA00022801"/>
    </source>
</evidence>
<dbReference type="PANTHER" id="PTHR33307:SF6">
    <property type="entry name" value="ALPHA-RHAMNOSIDASE (EUROFUNG)-RELATED"/>
    <property type="match status" value="1"/>
</dbReference>
<evidence type="ECO:0000259" key="6">
    <source>
        <dbReference type="Pfam" id="PF17389"/>
    </source>
</evidence>
<dbReference type="Gene3D" id="2.60.420.10">
    <property type="entry name" value="Maltose phosphorylase, domain 3"/>
    <property type="match status" value="1"/>
</dbReference>
<dbReference type="Pfam" id="PF05592">
    <property type="entry name" value="Bac_rhamnosid"/>
    <property type="match status" value="1"/>
</dbReference>
<dbReference type="Pfam" id="PF25788">
    <property type="entry name" value="Ig_Rha78A_N"/>
    <property type="match status" value="1"/>
</dbReference>
<comment type="caution">
    <text evidence="8">The sequence shown here is derived from an EMBL/GenBank/DDBJ whole genome shotgun (WGS) entry which is preliminary data.</text>
</comment>
<dbReference type="InterPro" id="IPR008902">
    <property type="entry name" value="Rhamnosid_concanavalin"/>
</dbReference>
<dbReference type="SUPFAM" id="SSF48208">
    <property type="entry name" value="Six-hairpin glycosidases"/>
    <property type="match status" value="1"/>
</dbReference>
<dbReference type="InterPro" id="IPR035398">
    <property type="entry name" value="Bac_rhamnosid_C"/>
</dbReference>
<accession>A0ABP7ATR1</accession>
<keyword evidence="3" id="KW-0378">Hydrolase</keyword>
<dbReference type="EC" id="3.2.1.40" evidence="2"/>
<feature type="domain" description="Alpha-L-rhamnosidase C-terminal" evidence="7">
    <location>
        <begin position="805"/>
        <end position="880"/>
    </location>
</feature>
<dbReference type="PANTHER" id="PTHR33307">
    <property type="entry name" value="ALPHA-RHAMNOSIDASE (EUROFUNG)"/>
    <property type="match status" value="1"/>
</dbReference>
<protein>
    <recommendedName>
        <fullName evidence="2">alpha-L-rhamnosidase</fullName>
        <ecNumber evidence="2">3.2.1.40</ecNumber>
    </recommendedName>
</protein>
<evidence type="ECO:0000256" key="1">
    <source>
        <dbReference type="ARBA" id="ARBA00001445"/>
    </source>
</evidence>
<name>A0ABP7ATR1_9MICO</name>
<organism evidence="8 9">
    <name type="scientific">Microbacterium awajiense</name>
    <dbReference type="NCBI Taxonomy" id="415214"/>
    <lineage>
        <taxon>Bacteria</taxon>
        <taxon>Bacillati</taxon>
        <taxon>Actinomycetota</taxon>
        <taxon>Actinomycetes</taxon>
        <taxon>Micrococcales</taxon>
        <taxon>Microbacteriaceae</taxon>
        <taxon>Microbacterium</taxon>
    </lineage>
</organism>
<dbReference type="InterPro" id="IPR008928">
    <property type="entry name" value="6-hairpin_glycosidase_sf"/>
</dbReference>
<gene>
    <name evidence="8" type="ORF">GCM10022200_24240</name>
</gene>
<dbReference type="InterPro" id="IPR035396">
    <property type="entry name" value="Bac_rhamnosid6H"/>
</dbReference>
<sequence length="1572" mass="169452">MATCLGMVGGGGLAAPAFAESNENVISVDNLTVEYAVEPLGVDNPEPRLSWMLESSERAKTQSAYQIQVASSRAALASGQGNVWDTGRIDSNQSNQIVFDGDELTSGSRYFWRVRVWDESGTASEWSSIAEWEMGLLDAEDWQGSWVGARPADDPDAPAPAAPILRTEFEIDKPIERARAYVSGLGYYVLHLNGDRVGDRVLEPGFTDYTESVLYSTYDVTDQLASGTNSIGVELGRGFHSLNTPSTWDWEESAWFDEPKLLLNLEIEYQDGTSEVVATDDTWRLTEGPTLFDSLLQGETFDARKAMPGWTEVGFDDDAWRDADEMEAPTGRLTSQQMPPITVAEDITPVSITEPKPGVYVFDMGKATAGWAELSVSGQPGDKLVLHYHETLNPDGTVFNSQRPNRFQRDEYILKGGGVEVWEPQFSYKGFQYVQVTGLREAPSLDTLRGRVVHTDVEDASTLEMSNALYNDIHAAMRDTMLNNFHSIPTDTPTFEKLGWTGDAHVGIPSMMYNFDMAAFLTKWAGDTRDGQAANGQIPPVNPAPPYHNPEVKNVPFTAAWLGVYPSLAWEMYVTYGDRQLLSSHYDSLVKATNYSVSRLNSAGIIQTEAYGDWSSPGFSKRPPEDLRLAGTAHLYKSLTEMASIAEVLGKSGDAQSFLDRASSVRDSFNAAFFDEEVGHYRTATDTEYRQTNNLLPLAFGMVPDGSVTSVATSIVADVEARDYHLNTGALGTRLLLPILSEYGYHEAAERIAGQTSYPSWGHWLANGGTTMWERWQLNPSDTRNSHNHYFLGTVDEWFYSDVAGIQPDPSGPGYQRFVVHPRPGQTESATATYQSPYGEIVSNWTKSADVFTLEVSIPANSTAEVFVPAERAAAVREGETGAADAEGVEFLRMQDGAAVFEVGSGDYEFVADPILGLFASAQAESEAIQRLVDEGDLDPGAEGYLGAQSGKLQGEIDDLFDSYLMGDREATAANVSKALTTIATVQRWLDNQGSKVDADTLAALRAALAQAEDHLSEAIGRLIGLTAQLAVETSDAVVGGPLVLSVSIENGGTERITSLTSKIDTPDGWQISSVEPQESTVDPGEVATHGFRAVSSSAADHGEAALTGSVSFKYLSSTVTLPIEGAVTLLPAVVVDSVSVEPATAEPGEEVTIQAVLRNRSTSPATGSAEYGVPDGWDMPAARSYDVPAAETAEVVATLEVPLGVSEGDAIIDVFVGDSDEEKGSSSLSVVFVNPPTGFIDHVDLGEPTSETEHNVRASAASGTSVEADLTRRFTRTSPAGGWFEMEVKVPETDGFVVRVVETYGWAQLKTYDVMLNGEVVHERVHQKATPGKGALTYQFVVQPSAGSPDGTMTLRFQDVPGDFDPSIADVWVTPLAESVPVVDEERPVVELRSPASAGPFPVVDIEMTATDDVGLSRIVANIYQDGKLVKSTQTRVEGGAKSGTHSATVSLPDGEYSMKYNAEDLAGNIARTRTVTFTVDATAPVASVKSGEGFTVVSGTGYEKVSFKLFDAGKIDKVVINGIVKDLTDNTWSDVNFVRPGVFGAVAGENVLVVYDVAGNSSTRSFTLVG</sequence>
<feature type="domain" description="Bacterial alpha-L-rhamnosidase N-terminal" evidence="5">
    <location>
        <begin position="173"/>
        <end position="344"/>
    </location>
</feature>
<dbReference type="InterPro" id="IPR016007">
    <property type="entry name" value="Alpha_rhamnosid"/>
</dbReference>
<dbReference type="Gene3D" id="2.60.40.10">
    <property type="entry name" value="Immunoglobulins"/>
    <property type="match status" value="3"/>
</dbReference>
<feature type="domain" description="Alpha-L-rhamnosidase concanavalin-like" evidence="4">
    <location>
        <begin position="355"/>
        <end position="454"/>
    </location>
</feature>
<dbReference type="Pfam" id="PF17390">
    <property type="entry name" value="Bac_rhamnosid_C"/>
    <property type="match status" value="1"/>
</dbReference>
<keyword evidence="9" id="KW-1185">Reference proteome</keyword>
<dbReference type="InterPro" id="IPR012341">
    <property type="entry name" value="6hp_glycosidase-like_sf"/>
</dbReference>
<evidence type="ECO:0000259" key="5">
    <source>
        <dbReference type="Pfam" id="PF08531"/>
    </source>
</evidence>
<evidence type="ECO:0000256" key="2">
    <source>
        <dbReference type="ARBA" id="ARBA00012652"/>
    </source>
</evidence>
<dbReference type="InterPro" id="IPR013783">
    <property type="entry name" value="Ig-like_fold"/>
</dbReference>
<comment type="catalytic activity">
    <reaction evidence="1">
        <text>Hydrolysis of terminal non-reducing alpha-L-rhamnose residues in alpha-L-rhamnosides.</text>
        <dbReference type="EC" id="3.2.1.40"/>
    </reaction>
</comment>
<dbReference type="InterPro" id="IPR013737">
    <property type="entry name" value="Bac_rhamnosid_N"/>
</dbReference>
<dbReference type="RefSeq" id="WP_344738923.1">
    <property type="nucleotide sequence ID" value="NZ_BAAAYU010000005.1"/>
</dbReference>
<dbReference type="Gene3D" id="1.50.10.10">
    <property type="match status" value="1"/>
</dbReference>
<proteinExistence type="predicted"/>
<dbReference type="Pfam" id="PF17389">
    <property type="entry name" value="Bac_rhamnosid6H"/>
    <property type="match status" value="1"/>
</dbReference>
<evidence type="ECO:0000313" key="9">
    <source>
        <dbReference type="Proteomes" id="UP001501697"/>
    </source>
</evidence>
<dbReference type="EMBL" id="BAAAYU010000005">
    <property type="protein sequence ID" value="GAA3639864.1"/>
    <property type="molecule type" value="Genomic_DNA"/>
</dbReference>
<dbReference type="Proteomes" id="UP001501697">
    <property type="component" value="Unassembled WGS sequence"/>
</dbReference>
<evidence type="ECO:0000259" key="4">
    <source>
        <dbReference type="Pfam" id="PF05592"/>
    </source>
</evidence>